<dbReference type="RefSeq" id="XP_064855202.1">
    <property type="nucleotide sequence ID" value="XM_064999130.1"/>
</dbReference>
<dbReference type="Proteomes" id="UP001360560">
    <property type="component" value="Unassembled WGS sequence"/>
</dbReference>
<organism evidence="1 2">
    <name type="scientific">Saccharomycopsis crataegensis</name>
    <dbReference type="NCBI Taxonomy" id="43959"/>
    <lineage>
        <taxon>Eukaryota</taxon>
        <taxon>Fungi</taxon>
        <taxon>Dikarya</taxon>
        <taxon>Ascomycota</taxon>
        <taxon>Saccharomycotina</taxon>
        <taxon>Saccharomycetes</taxon>
        <taxon>Saccharomycopsidaceae</taxon>
        <taxon>Saccharomycopsis</taxon>
    </lineage>
</organism>
<dbReference type="AlphaFoldDB" id="A0AAV5QUJ2"/>
<proteinExistence type="predicted"/>
<reference evidence="1 2" key="1">
    <citation type="journal article" date="2023" name="Elife">
        <title>Identification of key yeast species and microbe-microbe interactions impacting larval growth of Drosophila in the wild.</title>
        <authorList>
            <person name="Mure A."/>
            <person name="Sugiura Y."/>
            <person name="Maeda R."/>
            <person name="Honda K."/>
            <person name="Sakurai N."/>
            <person name="Takahashi Y."/>
            <person name="Watada M."/>
            <person name="Katoh T."/>
            <person name="Gotoh A."/>
            <person name="Gotoh Y."/>
            <person name="Taniguchi I."/>
            <person name="Nakamura K."/>
            <person name="Hayashi T."/>
            <person name="Katayama T."/>
            <person name="Uemura T."/>
            <person name="Hattori Y."/>
        </authorList>
    </citation>
    <scope>NUCLEOTIDE SEQUENCE [LARGE SCALE GENOMIC DNA]</scope>
    <source>
        <strain evidence="1 2">SC-9</strain>
    </source>
</reference>
<dbReference type="GeneID" id="90076195"/>
<evidence type="ECO:0000313" key="1">
    <source>
        <dbReference type="EMBL" id="GMM38206.1"/>
    </source>
</evidence>
<accession>A0AAV5QUJ2</accession>
<name>A0AAV5QUJ2_9ASCO</name>
<keyword evidence="2" id="KW-1185">Reference proteome</keyword>
<evidence type="ECO:0000313" key="2">
    <source>
        <dbReference type="Proteomes" id="UP001360560"/>
    </source>
</evidence>
<protein>
    <submittedName>
        <fullName evidence="1">Uncharacterized protein</fullName>
    </submittedName>
</protein>
<comment type="caution">
    <text evidence="1">The sequence shown here is derived from an EMBL/GenBank/DDBJ whole genome shotgun (WGS) entry which is preliminary data.</text>
</comment>
<dbReference type="EMBL" id="BTFZ01000019">
    <property type="protein sequence ID" value="GMM38206.1"/>
    <property type="molecule type" value="Genomic_DNA"/>
</dbReference>
<sequence>MSNLTTITTAIIYTYFTTNAPSTETYTVGTHTIETAGEITLKDYGMFTLTFTNTMNSAEIARSESLLSKALSIASSISEASILSAESAANASAEATEGSSTIASITATTTGSSTDDSTFSTSLSQYASTKSGSSANGAPQNLNNGILGASFAGALAFAACLL</sequence>
<gene>
    <name evidence="1" type="ORF">DASC09_055450</name>
</gene>